<keyword evidence="1" id="KW-0620">Polyamine biosynthesis</keyword>
<dbReference type="PANTHER" id="PTHR43317:SF1">
    <property type="entry name" value="THERMOSPERMINE SYNTHASE ACAULIS5"/>
    <property type="match status" value="1"/>
</dbReference>
<accession>A0A1F8B9W5</accession>
<dbReference type="STRING" id="1802517.A2892_01660"/>
<sequence>MVKIADFLSGTKILQEVESPINGKISVVKSLAFGVHIQVGGLTQSGGIIKNVWKKALKEVRNQKSPKQRKLATGQAKVKTCLVLGLGGGSIVEIVKKYYPEAEITGVDLDPIMVGLGEKYLGLKKKDLRIVIDDAYGYVSQKPKLKSQKFELILVDLYIGDEFPKKFESEDFIQKLKRAIAHKGIIVFNRLYFGEKRSEAMKFKDKLEKIFDKVDVVYPEANIMFVCYS</sequence>
<dbReference type="AlphaFoldDB" id="A0A1F8B9W5"/>
<proteinExistence type="predicted"/>
<gene>
    <name evidence="2" type="ORF">A2892_01660</name>
</gene>
<dbReference type="PANTHER" id="PTHR43317">
    <property type="entry name" value="THERMOSPERMINE SYNTHASE ACAULIS5"/>
    <property type="match status" value="1"/>
</dbReference>
<protein>
    <recommendedName>
        <fullName evidence="4">PABS domain-containing protein</fullName>
    </recommendedName>
</protein>
<dbReference type="Gene3D" id="3.40.50.150">
    <property type="entry name" value="Vaccinia Virus protein VP39"/>
    <property type="match status" value="1"/>
</dbReference>
<name>A0A1F8B9W5_9BACT</name>
<dbReference type="Pfam" id="PF01564">
    <property type="entry name" value="Spermine_synth"/>
    <property type="match status" value="1"/>
</dbReference>
<dbReference type="CDD" id="cd02440">
    <property type="entry name" value="AdoMet_MTases"/>
    <property type="match status" value="1"/>
</dbReference>
<evidence type="ECO:0000313" key="3">
    <source>
        <dbReference type="Proteomes" id="UP000176404"/>
    </source>
</evidence>
<dbReference type="Proteomes" id="UP000176404">
    <property type="component" value="Unassembled WGS sequence"/>
</dbReference>
<dbReference type="SUPFAM" id="SSF53335">
    <property type="entry name" value="S-adenosyl-L-methionine-dependent methyltransferases"/>
    <property type="match status" value="1"/>
</dbReference>
<dbReference type="InterPro" id="IPR029063">
    <property type="entry name" value="SAM-dependent_MTases_sf"/>
</dbReference>
<dbReference type="GO" id="GO:0006596">
    <property type="term" value="P:polyamine biosynthetic process"/>
    <property type="evidence" value="ECO:0007669"/>
    <property type="project" value="UniProtKB-KW"/>
</dbReference>
<evidence type="ECO:0008006" key="4">
    <source>
        <dbReference type="Google" id="ProtNLM"/>
    </source>
</evidence>
<comment type="caution">
    <text evidence="2">The sequence shown here is derived from an EMBL/GenBank/DDBJ whole genome shotgun (WGS) entry which is preliminary data.</text>
</comment>
<evidence type="ECO:0000256" key="1">
    <source>
        <dbReference type="ARBA" id="ARBA00023115"/>
    </source>
</evidence>
<reference evidence="2 3" key="1">
    <citation type="journal article" date="2016" name="Nat. Commun.">
        <title>Thousands of microbial genomes shed light on interconnected biogeochemical processes in an aquifer system.</title>
        <authorList>
            <person name="Anantharaman K."/>
            <person name="Brown C.T."/>
            <person name="Hug L.A."/>
            <person name="Sharon I."/>
            <person name="Castelle C.J."/>
            <person name="Probst A.J."/>
            <person name="Thomas B.C."/>
            <person name="Singh A."/>
            <person name="Wilkins M.J."/>
            <person name="Karaoz U."/>
            <person name="Brodie E.L."/>
            <person name="Williams K.H."/>
            <person name="Hubbard S.S."/>
            <person name="Banfield J.F."/>
        </authorList>
    </citation>
    <scope>NUCLEOTIDE SEQUENCE [LARGE SCALE GENOMIC DNA]</scope>
</reference>
<dbReference type="EMBL" id="MGHD01000003">
    <property type="protein sequence ID" value="OGM60730.1"/>
    <property type="molecule type" value="Genomic_DNA"/>
</dbReference>
<evidence type="ECO:0000313" key="2">
    <source>
        <dbReference type="EMBL" id="OGM60730.1"/>
    </source>
</evidence>
<organism evidence="2 3">
    <name type="scientific">Candidatus Woesebacteria bacterium RIFCSPLOWO2_01_FULL_39_10b</name>
    <dbReference type="NCBI Taxonomy" id="1802517"/>
    <lineage>
        <taxon>Bacteria</taxon>
        <taxon>Candidatus Woeseibacteriota</taxon>
    </lineage>
</organism>